<dbReference type="EMBL" id="AP018205">
    <property type="protein sequence ID" value="BAY59578.1"/>
    <property type="molecule type" value="Genomic_DNA"/>
</dbReference>
<dbReference type="GO" id="GO:0004497">
    <property type="term" value="F:monooxygenase activity"/>
    <property type="evidence" value="ECO:0007669"/>
    <property type="project" value="UniProtKB-KW"/>
</dbReference>
<feature type="domain" description="ABM" evidence="1">
    <location>
        <begin position="2"/>
        <end position="91"/>
    </location>
</feature>
<dbReference type="AlphaFoldDB" id="A0A1Z4JSD1"/>
<sequence>MILEVAILDVKPELTVEFETAFETASTIIASMPGYVSHELQCCLEKPSRYVLLVRWQTLEDHIIGFRQSPRYQEWRSLLHHFYDPFPVVEHYEAIFSNDSSIA</sequence>
<evidence type="ECO:0000313" key="3">
    <source>
        <dbReference type="Proteomes" id="UP000217895"/>
    </source>
</evidence>
<evidence type="ECO:0000259" key="1">
    <source>
        <dbReference type="PROSITE" id="PS51725"/>
    </source>
</evidence>
<dbReference type="Proteomes" id="UP000217895">
    <property type="component" value="Plasmid Plasmid2 dna"/>
</dbReference>
<evidence type="ECO:0000313" key="2">
    <source>
        <dbReference type="EMBL" id="BAY59578.1"/>
    </source>
</evidence>
<gene>
    <name evidence="2" type="ORF">NIES2135_64550</name>
</gene>
<keyword evidence="2" id="KW-0560">Oxidoreductase</keyword>
<accession>A0A1Z4JSD1</accession>
<protein>
    <submittedName>
        <fullName evidence="2">Antibiotic biosynthesis monooxygenase family protein</fullName>
    </submittedName>
</protein>
<dbReference type="Gene3D" id="3.30.70.100">
    <property type="match status" value="1"/>
</dbReference>
<geneLocation type="plasmid" evidence="2">
    <name>plasmid2</name>
</geneLocation>
<dbReference type="SUPFAM" id="SSF54909">
    <property type="entry name" value="Dimeric alpha+beta barrel"/>
    <property type="match status" value="1"/>
</dbReference>
<keyword evidence="2" id="KW-0614">Plasmid</keyword>
<dbReference type="Pfam" id="PF03992">
    <property type="entry name" value="ABM"/>
    <property type="match status" value="1"/>
</dbReference>
<dbReference type="InterPro" id="IPR011008">
    <property type="entry name" value="Dimeric_a/b-barrel"/>
</dbReference>
<name>A0A1Z4JSD1_LEPBY</name>
<dbReference type="InterPro" id="IPR007138">
    <property type="entry name" value="ABM_dom"/>
</dbReference>
<keyword evidence="2" id="KW-0503">Monooxygenase</keyword>
<dbReference type="PROSITE" id="PS51725">
    <property type="entry name" value="ABM"/>
    <property type="match status" value="1"/>
</dbReference>
<organism evidence="2 3">
    <name type="scientific">Leptolyngbya boryana NIES-2135</name>
    <dbReference type="NCBI Taxonomy" id="1973484"/>
    <lineage>
        <taxon>Bacteria</taxon>
        <taxon>Bacillati</taxon>
        <taxon>Cyanobacteriota</taxon>
        <taxon>Cyanophyceae</taxon>
        <taxon>Leptolyngbyales</taxon>
        <taxon>Leptolyngbyaceae</taxon>
        <taxon>Leptolyngbya group</taxon>
        <taxon>Leptolyngbya</taxon>
    </lineage>
</organism>
<keyword evidence="3" id="KW-1185">Reference proteome</keyword>
<reference evidence="2 3" key="1">
    <citation type="submission" date="2017-06" db="EMBL/GenBank/DDBJ databases">
        <title>Genome sequencing of cyanobaciteial culture collection at National Institute for Environmental Studies (NIES).</title>
        <authorList>
            <person name="Hirose Y."/>
            <person name="Shimura Y."/>
            <person name="Fujisawa T."/>
            <person name="Nakamura Y."/>
            <person name="Kawachi M."/>
        </authorList>
    </citation>
    <scope>NUCLEOTIDE SEQUENCE [LARGE SCALE GENOMIC DNA]</scope>
    <source>
        <strain evidence="2 3">NIES-2135</strain>
        <plasmid evidence="3">Plasmid Plasmid2 dna</plasmid>
    </source>
</reference>
<proteinExistence type="predicted"/>